<dbReference type="CDD" id="cd00833">
    <property type="entry name" value="PKS"/>
    <property type="match status" value="1"/>
</dbReference>
<name>A0A1I3ZTV3_9HYPH</name>
<dbReference type="Gene3D" id="3.90.180.10">
    <property type="entry name" value="Medium-chain alcohol dehydrogenases, catalytic domain"/>
    <property type="match status" value="1"/>
</dbReference>
<dbReference type="InterPro" id="IPR001227">
    <property type="entry name" value="Ac_transferase_dom_sf"/>
</dbReference>
<dbReference type="InterPro" id="IPR016039">
    <property type="entry name" value="Thiolase-like"/>
</dbReference>
<dbReference type="InterPro" id="IPR020841">
    <property type="entry name" value="PKS_Beta-ketoAc_synthase_dom"/>
</dbReference>
<dbReference type="Gene3D" id="3.40.47.10">
    <property type="match status" value="1"/>
</dbReference>
<dbReference type="Pfam" id="PF21089">
    <property type="entry name" value="PKS_DH_N"/>
    <property type="match status" value="1"/>
</dbReference>
<dbReference type="SUPFAM" id="SSF50129">
    <property type="entry name" value="GroES-like"/>
    <property type="match status" value="1"/>
</dbReference>
<dbReference type="InterPro" id="IPR018201">
    <property type="entry name" value="Ketoacyl_synth_AS"/>
</dbReference>
<dbReference type="InterPro" id="IPR036291">
    <property type="entry name" value="NAD(P)-bd_dom_sf"/>
</dbReference>
<dbReference type="PROSITE" id="PS52019">
    <property type="entry name" value="PKS_MFAS_DH"/>
    <property type="match status" value="1"/>
</dbReference>
<dbReference type="PROSITE" id="PS01162">
    <property type="entry name" value="QOR_ZETA_CRYSTAL"/>
    <property type="match status" value="1"/>
</dbReference>
<dbReference type="InterPro" id="IPR057326">
    <property type="entry name" value="KR_dom"/>
</dbReference>
<dbReference type="PANTHER" id="PTHR43775:SF37">
    <property type="entry name" value="SI:DKEY-61P9.11"/>
    <property type="match status" value="1"/>
</dbReference>
<dbReference type="RefSeq" id="WP_093519613.1">
    <property type="nucleotide sequence ID" value="NZ_FOSK01000005.1"/>
</dbReference>
<dbReference type="Gene3D" id="1.10.1200.10">
    <property type="entry name" value="ACP-like"/>
    <property type="match status" value="1"/>
</dbReference>
<dbReference type="PROSITE" id="PS00012">
    <property type="entry name" value="PHOSPHOPANTETHEINE"/>
    <property type="match status" value="1"/>
</dbReference>
<keyword evidence="2" id="KW-0597">Phosphoprotein</keyword>
<feature type="domain" description="Carrier" evidence="8">
    <location>
        <begin position="2392"/>
        <end position="2469"/>
    </location>
</feature>
<dbReference type="InterPro" id="IPR016035">
    <property type="entry name" value="Acyl_Trfase/lysoPLipase"/>
</dbReference>
<accession>A0A1I3ZTV3</accession>
<dbReference type="InterPro" id="IPR036736">
    <property type="entry name" value="ACP-like_sf"/>
</dbReference>
<dbReference type="SUPFAM" id="SSF51735">
    <property type="entry name" value="NAD(P)-binding Rossmann-fold domains"/>
    <property type="match status" value="3"/>
</dbReference>
<dbReference type="PANTHER" id="PTHR43775">
    <property type="entry name" value="FATTY ACID SYNTHASE"/>
    <property type="match status" value="1"/>
</dbReference>
<dbReference type="Pfam" id="PF00107">
    <property type="entry name" value="ADH_zinc_N"/>
    <property type="match status" value="1"/>
</dbReference>
<feature type="active site" description="Proton donor; for dehydratase activity" evidence="7">
    <location>
        <position position="1082"/>
    </location>
</feature>
<evidence type="ECO:0000259" key="9">
    <source>
        <dbReference type="PROSITE" id="PS52004"/>
    </source>
</evidence>
<evidence type="ECO:0000259" key="8">
    <source>
        <dbReference type="PROSITE" id="PS50075"/>
    </source>
</evidence>
<feature type="domain" description="Ketosynthase family 3 (KS3)" evidence="9">
    <location>
        <begin position="1"/>
        <end position="421"/>
    </location>
</feature>
<dbReference type="InterPro" id="IPR009081">
    <property type="entry name" value="PP-bd_ACP"/>
</dbReference>
<dbReference type="PROSITE" id="PS00606">
    <property type="entry name" value="KS3_1"/>
    <property type="match status" value="1"/>
</dbReference>
<dbReference type="Proteomes" id="UP000199598">
    <property type="component" value="Unassembled WGS sequence"/>
</dbReference>
<organism evidence="11 12">
    <name type="scientific">Pseudovibrio ascidiaceicola</name>
    <dbReference type="NCBI Taxonomy" id="285279"/>
    <lineage>
        <taxon>Bacteria</taxon>
        <taxon>Pseudomonadati</taxon>
        <taxon>Pseudomonadota</taxon>
        <taxon>Alphaproteobacteria</taxon>
        <taxon>Hyphomicrobiales</taxon>
        <taxon>Stappiaceae</taxon>
        <taxon>Pseudovibrio</taxon>
    </lineage>
</organism>
<dbReference type="InterPro" id="IPR020806">
    <property type="entry name" value="PKS_PP-bd"/>
</dbReference>
<dbReference type="Pfam" id="PF00698">
    <property type="entry name" value="Acyl_transf_1"/>
    <property type="match status" value="1"/>
</dbReference>
<dbReference type="InterPro" id="IPR029063">
    <property type="entry name" value="SAM-dependent_MTases_sf"/>
</dbReference>
<dbReference type="Pfam" id="PF08659">
    <property type="entry name" value="KR"/>
    <property type="match status" value="1"/>
</dbReference>
<dbReference type="InterPro" id="IPR032821">
    <property type="entry name" value="PKS_assoc"/>
</dbReference>
<dbReference type="InterPro" id="IPR049552">
    <property type="entry name" value="PKS_DH_N"/>
</dbReference>
<proteinExistence type="predicted"/>
<dbReference type="InterPro" id="IPR014030">
    <property type="entry name" value="Ketoacyl_synth_N"/>
</dbReference>
<dbReference type="InterPro" id="IPR042104">
    <property type="entry name" value="PKS_dehydratase_sf"/>
</dbReference>
<protein>
    <submittedName>
        <fullName evidence="11">Acyl transferase domain-containing protein</fullName>
    </submittedName>
</protein>
<dbReference type="InterPro" id="IPR002364">
    <property type="entry name" value="Quin_OxRdtase/zeta-crystal_CS"/>
</dbReference>
<evidence type="ECO:0000256" key="7">
    <source>
        <dbReference type="PROSITE-ProRule" id="PRU01363"/>
    </source>
</evidence>
<reference evidence="11 12" key="1">
    <citation type="submission" date="2016-10" db="EMBL/GenBank/DDBJ databases">
        <authorList>
            <person name="Varghese N."/>
            <person name="Submissions S."/>
        </authorList>
    </citation>
    <scope>NUCLEOTIDE SEQUENCE [LARGE SCALE GENOMIC DNA]</scope>
    <source>
        <strain evidence="11 12">DSM 16392</strain>
    </source>
</reference>
<keyword evidence="4" id="KW-0521">NADP</keyword>
<keyword evidence="1" id="KW-0596">Phosphopantetheine</keyword>
<dbReference type="SUPFAM" id="SSF55048">
    <property type="entry name" value="Probable ACP-binding domain of malonyl-CoA ACP transacylase"/>
    <property type="match status" value="1"/>
</dbReference>
<dbReference type="InterPro" id="IPR011032">
    <property type="entry name" value="GroES-like_sf"/>
</dbReference>
<evidence type="ECO:0000256" key="3">
    <source>
        <dbReference type="ARBA" id="ARBA00022679"/>
    </source>
</evidence>
<evidence type="ECO:0000256" key="4">
    <source>
        <dbReference type="ARBA" id="ARBA00022857"/>
    </source>
</evidence>
<dbReference type="Pfam" id="PF00109">
    <property type="entry name" value="ketoacyl-synt"/>
    <property type="match status" value="1"/>
</dbReference>
<dbReference type="SMART" id="SM00829">
    <property type="entry name" value="PKS_ER"/>
    <property type="match status" value="1"/>
</dbReference>
<evidence type="ECO:0000256" key="2">
    <source>
        <dbReference type="ARBA" id="ARBA00022553"/>
    </source>
</evidence>
<dbReference type="SMART" id="SM00825">
    <property type="entry name" value="PKS_KS"/>
    <property type="match status" value="1"/>
</dbReference>
<dbReference type="InterPro" id="IPR013968">
    <property type="entry name" value="PKS_KR"/>
</dbReference>
<dbReference type="InterPro" id="IPR050091">
    <property type="entry name" value="PKS_NRPS_Biosynth_Enz"/>
</dbReference>
<dbReference type="InterPro" id="IPR049551">
    <property type="entry name" value="PKS_DH_C"/>
</dbReference>
<feature type="region of interest" description="N-terminal hotdog fold" evidence="7">
    <location>
        <begin position="891"/>
        <end position="1010"/>
    </location>
</feature>
<dbReference type="Pfam" id="PF08240">
    <property type="entry name" value="ADH_N"/>
    <property type="match status" value="1"/>
</dbReference>
<evidence type="ECO:0000259" key="10">
    <source>
        <dbReference type="PROSITE" id="PS52019"/>
    </source>
</evidence>
<dbReference type="InterPro" id="IPR013154">
    <property type="entry name" value="ADH-like_N"/>
</dbReference>
<dbReference type="CDD" id="cd05274">
    <property type="entry name" value="KR_FAS_SDR_x"/>
    <property type="match status" value="1"/>
</dbReference>
<dbReference type="InterPro" id="IPR006162">
    <property type="entry name" value="Ppantetheine_attach_site"/>
</dbReference>
<dbReference type="SUPFAM" id="SSF53335">
    <property type="entry name" value="S-adenosyl-L-methionine-dependent methyltransferases"/>
    <property type="match status" value="1"/>
</dbReference>
<sequence>MLEIVGLSVRVPGASNKEALWHLLKSGQNSISEIPSDRWSHFRYLHPRTSEAGKAYTFKAGVLDNLWDFDPTAFGISPREAEQMDPQQRILLQLTWEAIEDAGISPDTIAGDHVGVYVGASALDYANESLFDPNVATGHFMTGNTLSIISNRLSYIFDLKGPSFTVDTACSSSLVALHEAYRALNSGRIDCAIVAGVNVLASPFPFVGFAQATMLSPDGQCKAFDANGNGYVRSEGGVALVIKRKDAPRWKGQRSHADIVAVDVNSDGRTVGMSLPSDVEQANLLDRVYKAHGIDPNQLAFVEAHGTGTRVGDPAEAGSIGRTIAQKRRAPLPIGSVKTNVGHLEPASGLVGLAKSVLALQNDHFPASLHFNEPNPDIDFDALNIQVASEGVELPRGENPRFAGVNSFGFGGTNAHVILKDPEIKTDNVAQLTQPKVASSLFLSAPTKEALVELASGYARDGVLTEQSKLKICAAAFHRKRIFPEKAVFSGTDVEALKTTLSDFASGQKNANVIYSNKATSLGKCAFAFSGNGAQWAGMGRDAYAANQTFKVAFEKVDELFTNLSGWSLKTELFSETLEDALKKTSIAQPLLFAVQIALCQALEDYALKPDMVLGHSIGEVAAAHVAGALTLDAAVALVYHRSAEQEVVAGHGTMAALVLPADEARQLVSKSGFDSLEVAAENSPKSVSLSGTKEDVDGFAKFARANHVAFRKVALNYPFHSQLIEPVEHPFRNAVGTVTATSTQVPFISTVSGAISDGKDLNADYWWRNLRKPVLFSKAVATALDLGAETIIEIGPKPILQSYLRQVAAEKGGKGSVLSSLSNEQLGGTDPVINLVARAFIAGINVDTDKLFGKNPDELVNLVPLPWQNKSFRFENSDEANMGIFRGGDHPLLGWRPNATYNVWTTHLDRFTVPFLEDHVINGQMIFPGAGYVEMALAAGSTLYGSNAVELRSMDILQALVLSDEYLTEVQTEISEETGTVKISSRMRLSGDDWTLHAVGRVAKLETPAPNIQLNFESAQLINTGEEIYTAALTYGLEFGPRFQRTQNVSQVDAGTFIVHLSALEDDEQVSSFGIHPAELDGCFHGLLSLFRETTSQNSRPKAYVPIFFDKVRQYQTGTSPAYVRIQVKRASELSILADFQIFDEDDNVIIAISGGRFRATELGRKDNPSDLIYRVEAELQRNPATTVAKLNHSFPAIEDYVAEKFRTVEDEAEREAYLLLNAAAQRTAFDIISKFADGEQTVSVEDLPNNHRRYFVTLLTILQEAGAATECGINRFELNSDFELPDFDLLVESVLEESPQDIAAATILATTRKFVLDSLDHDSFQDNGFEHSSAMLEQYWYSSPEAQIRSQSISEWLRTALGNWDTDTPLHVLDLSGSGLNLAKDIQQILPSQVTKVSIADSNHKSAARLSASVLDEPNIAVFDTSNLDSNHTWDAALEQGPFDVIVSSGLLHEACQSEANLFEKLGQSLTEGGQFLAMEPLSDVFHDVAFGLSEDWFAGSISDEYPVGPLKTSNDWLDQFTSTSFNAPIAIEALKEGASIVLLNATAKPVDVSQQLDPTADLPESKAMVILAGNSKLEQEIAQAIQNDERLSSCNIKVLDADSDQFDLNEANGWKSALAGSAFLDAELKTIIHLYGLAEAGDAPVDQVMKRCATCVGLVKAYPGLAGQLALVAPGGSGHNAEQEAPAQSAAWTFARVLGNEAPELTPLALDVCIDKGAQGVASDILEAVFYQNMENELHQPQKSRVVSRVKSGFGQSTWKPAENVELNFSEAGSLNHLNWRGQQRIEPSEDHVEIKVAATGLNFRDVMWTLGMLPEEALEDGYGGPNLGLEISGTVTRVGKNAGDLAVGDKVVAFTSGGYSSYVTCPKFAVAKLDQSQDLVSAATYPVAFLTAYYSLIHLGELKEDQWVLIHGGAGGVGLAALQIAKHIGARVIATAGSEEKREILRLLGADHILDSRSLQFPDKVMELTDGKGVHSVLNSLAGEAMEASINIVRPFGRFLELGKRDYYANTKIGLRPFRRNVSYFGIDLDQILLHDSDLARKLIEDVFELIKDGTFTPLPHRVFEGRNVQDAFRLMQRSGHIGKILITPPKPEEVKVPQERTSLKFAQDGHHVVIGGLGGFGLEICRWLADNGARRITLTSRSAKVSEQHEKLFEALAEKGVTVSAVSCDVTDRTAVHGLLSELRQSAPLKSITHAAMVLDDGIIQQLDEKRFRKVLEPKIQGASLLDELTRQDELDQFILFSSATTLIGNPGQSHYVAANGYLEGLARARRKAGKPAIAVGWGAIGDVGFLARNAEVSDKLSRHLGEATIKAREGLDILKLAMEQDDGSAPGAVVHIGRFAWAAAHQSLSLLSKPLFREIVGRSDTDGDSDGSTDILSLIEGKSDTEAKEIVAHILAGEIGRILRLPAEDISHQRPLAEFGMDSLMGLELRMGIQKRFNLEIPLVSISGGTCLDDFAAQILQKLRKREGGEASAEEGSHSVLASQHLSDDLDDAQKSTVREILDTHQDKTARLLN</sequence>
<feature type="domain" description="PKS/mFAS DH" evidence="10">
    <location>
        <begin position="891"/>
        <end position="1168"/>
    </location>
</feature>
<dbReference type="EMBL" id="FOSK01000005">
    <property type="protein sequence ID" value="SFK47604.1"/>
    <property type="molecule type" value="Genomic_DNA"/>
</dbReference>
<dbReference type="SMART" id="SM00826">
    <property type="entry name" value="PKS_DH"/>
    <property type="match status" value="1"/>
</dbReference>
<dbReference type="SUPFAM" id="SSF52151">
    <property type="entry name" value="FabD/lysophospholipase-like"/>
    <property type="match status" value="1"/>
</dbReference>
<evidence type="ECO:0000256" key="5">
    <source>
        <dbReference type="ARBA" id="ARBA00023268"/>
    </source>
</evidence>
<dbReference type="SMART" id="SM00827">
    <property type="entry name" value="PKS_AT"/>
    <property type="match status" value="1"/>
</dbReference>
<dbReference type="Pfam" id="PF00550">
    <property type="entry name" value="PP-binding"/>
    <property type="match status" value="1"/>
</dbReference>
<dbReference type="InterPro" id="IPR049900">
    <property type="entry name" value="PKS_mFAS_DH"/>
</dbReference>
<evidence type="ECO:0000256" key="1">
    <source>
        <dbReference type="ARBA" id="ARBA00022450"/>
    </source>
</evidence>
<evidence type="ECO:0000313" key="11">
    <source>
        <dbReference type="EMBL" id="SFK47604.1"/>
    </source>
</evidence>
<dbReference type="InterPro" id="IPR013149">
    <property type="entry name" value="ADH-like_C"/>
</dbReference>
<evidence type="ECO:0000256" key="6">
    <source>
        <dbReference type="ARBA" id="ARBA00023315"/>
    </source>
</evidence>
<dbReference type="Pfam" id="PF16197">
    <property type="entry name" value="KAsynt_C_assoc"/>
    <property type="match status" value="1"/>
</dbReference>
<dbReference type="InterPro" id="IPR014031">
    <property type="entry name" value="Ketoacyl_synth_C"/>
</dbReference>
<dbReference type="PROSITE" id="PS50075">
    <property type="entry name" value="CARRIER"/>
    <property type="match status" value="1"/>
</dbReference>
<dbReference type="InterPro" id="IPR020843">
    <property type="entry name" value="ER"/>
</dbReference>
<keyword evidence="3 11" id="KW-0808">Transferase</keyword>
<dbReference type="Pfam" id="PF02801">
    <property type="entry name" value="Ketoacyl-synt_C"/>
    <property type="match status" value="1"/>
</dbReference>
<dbReference type="Gene3D" id="3.10.129.110">
    <property type="entry name" value="Polyketide synthase dehydratase"/>
    <property type="match status" value="1"/>
</dbReference>
<dbReference type="Gene3D" id="3.40.366.10">
    <property type="entry name" value="Malonyl-Coenzyme A Acyl Carrier Protein, domain 2"/>
    <property type="match status" value="1"/>
</dbReference>
<dbReference type="InterPro" id="IPR020807">
    <property type="entry name" value="PKS_DH"/>
</dbReference>
<dbReference type="PROSITE" id="PS52004">
    <property type="entry name" value="KS3_2"/>
    <property type="match status" value="1"/>
</dbReference>
<dbReference type="SUPFAM" id="SSF53901">
    <property type="entry name" value="Thiolase-like"/>
    <property type="match status" value="1"/>
</dbReference>
<dbReference type="InterPro" id="IPR016036">
    <property type="entry name" value="Malonyl_transacylase_ACP-bd"/>
</dbReference>
<comment type="caution">
    <text evidence="11">The sequence shown here is derived from an EMBL/GenBank/DDBJ whole genome shotgun (WGS) entry which is preliminary data.</text>
</comment>
<keyword evidence="6" id="KW-0012">Acyltransferase</keyword>
<dbReference type="Gene3D" id="3.30.70.3290">
    <property type="match status" value="1"/>
</dbReference>
<dbReference type="SMART" id="SM00822">
    <property type="entry name" value="PKS_KR"/>
    <property type="match status" value="1"/>
</dbReference>
<dbReference type="CDD" id="cd05195">
    <property type="entry name" value="enoyl_red"/>
    <property type="match status" value="1"/>
</dbReference>
<dbReference type="GO" id="GO:0016740">
    <property type="term" value="F:transferase activity"/>
    <property type="evidence" value="ECO:0007669"/>
    <property type="project" value="UniProtKB-KW"/>
</dbReference>
<evidence type="ECO:0000313" key="12">
    <source>
        <dbReference type="Proteomes" id="UP000199598"/>
    </source>
</evidence>
<dbReference type="InterPro" id="IPR014043">
    <property type="entry name" value="Acyl_transferase_dom"/>
</dbReference>
<dbReference type="SMART" id="SM00823">
    <property type="entry name" value="PKS_PP"/>
    <property type="match status" value="1"/>
</dbReference>
<gene>
    <name evidence="11" type="ORF">SAMN04488518_105287</name>
</gene>
<feature type="region of interest" description="C-terminal hotdog fold" evidence="7">
    <location>
        <begin position="1021"/>
        <end position="1168"/>
    </location>
</feature>
<keyword evidence="5" id="KW-0511">Multifunctional enzyme</keyword>
<dbReference type="Gene3D" id="3.40.50.720">
    <property type="entry name" value="NAD(P)-binding Rossmann-like Domain"/>
    <property type="match status" value="3"/>
</dbReference>
<feature type="active site" description="Proton acceptor; for dehydratase activity" evidence="7">
    <location>
        <position position="920"/>
    </location>
</feature>
<dbReference type="Pfam" id="PF14765">
    <property type="entry name" value="PS-DH"/>
    <property type="match status" value="1"/>
</dbReference>
<keyword evidence="12" id="KW-1185">Reference proteome</keyword>
<dbReference type="SUPFAM" id="SSF47336">
    <property type="entry name" value="ACP-like"/>
    <property type="match status" value="1"/>
</dbReference>